<organism evidence="18 19">
    <name type="scientific">Echinococcus multilocularis</name>
    <name type="common">Fox tapeworm</name>
    <dbReference type="NCBI Taxonomy" id="6211"/>
    <lineage>
        <taxon>Eukaryota</taxon>
        <taxon>Metazoa</taxon>
        <taxon>Spiralia</taxon>
        <taxon>Lophotrochozoa</taxon>
        <taxon>Platyhelminthes</taxon>
        <taxon>Cestoda</taxon>
        <taxon>Eucestoda</taxon>
        <taxon>Cyclophyllidea</taxon>
        <taxon>Taeniidae</taxon>
        <taxon>Echinococcus</taxon>
    </lineage>
</organism>
<dbReference type="SUPFAM" id="SSF57184">
    <property type="entry name" value="Growth factor receptor domain"/>
    <property type="match status" value="3"/>
</dbReference>
<proteinExistence type="predicted"/>
<evidence type="ECO:0000256" key="1">
    <source>
        <dbReference type="ARBA" id="ARBA00004479"/>
    </source>
</evidence>
<comment type="catalytic activity">
    <reaction evidence="14">
        <text>L-tyrosyl-[protein] + ATP = O-phospho-L-tyrosyl-[protein] + ADP + H(+)</text>
        <dbReference type="Rhea" id="RHEA:10596"/>
        <dbReference type="Rhea" id="RHEA-COMP:10136"/>
        <dbReference type="Rhea" id="RHEA-COMP:20101"/>
        <dbReference type="ChEBI" id="CHEBI:15378"/>
        <dbReference type="ChEBI" id="CHEBI:30616"/>
        <dbReference type="ChEBI" id="CHEBI:46858"/>
        <dbReference type="ChEBI" id="CHEBI:61978"/>
        <dbReference type="ChEBI" id="CHEBI:456216"/>
        <dbReference type="EC" id="2.7.10.1"/>
    </reaction>
</comment>
<dbReference type="EMBL" id="LN902843">
    <property type="protein sequence ID" value="CDI97016.1"/>
    <property type="molecule type" value="Genomic_DNA"/>
</dbReference>
<dbReference type="InterPro" id="IPR008266">
    <property type="entry name" value="Tyr_kinase_AS"/>
</dbReference>
<dbReference type="STRING" id="6211.A0A087VXU7"/>
<evidence type="ECO:0000256" key="10">
    <source>
        <dbReference type="ARBA" id="ARBA00023136"/>
    </source>
</evidence>
<dbReference type="PROSITE" id="PS50011">
    <property type="entry name" value="PROTEIN_KINASE_DOM"/>
    <property type="match status" value="1"/>
</dbReference>
<keyword evidence="12 18" id="KW-0675">Receptor</keyword>
<dbReference type="GO" id="GO:0009925">
    <property type="term" value="C:basal plasma membrane"/>
    <property type="evidence" value="ECO:0007669"/>
    <property type="project" value="TreeGrafter"/>
</dbReference>
<evidence type="ECO:0000256" key="12">
    <source>
        <dbReference type="ARBA" id="ARBA00023170"/>
    </source>
</evidence>
<dbReference type="GO" id="GO:0043235">
    <property type="term" value="C:receptor complex"/>
    <property type="evidence" value="ECO:0007669"/>
    <property type="project" value="TreeGrafter"/>
</dbReference>
<feature type="region of interest" description="Disordered" evidence="15">
    <location>
        <begin position="1329"/>
        <end position="1359"/>
    </location>
</feature>
<evidence type="ECO:0000256" key="2">
    <source>
        <dbReference type="ARBA" id="ARBA00011902"/>
    </source>
</evidence>
<dbReference type="GO" id="GO:0043066">
    <property type="term" value="P:negative regulation of apoptotic process"/>
    <property type="evidence" value="ECO:0007669"/>
    <property type="project" value="TreeGrafter"/>
</dbReference>
<evidence type="ECO:0000313" key="18">
    <source>
        <dbReference type="EMBL" id="CDI97016.1"/>
    </source>
</evidence>
<evidence type="ECO:0000256" key="7">
    <source>
        <dbReference type="ARBA" id="ARBA00022777"/>
    </source>
</evidence>
<keyword evidence="5 16" id="KW-0812">Transmembrane</keyword>
<evidence type="ECO:0000256" key="6">
    <source>
        <dbReference type="ARBA" id="ARBA00022741"/>
    </source>
</evidence>
<dbReference type="InterPro" id="IPR036941">
    <property type="entry name" value="Rcpt_L-dom_sf"/>
</dbReference>
<evidence type="ECO:0000256" key="16">
    <source>
        <dbReference type="SAM" id="Phobius"/>
    </source>
</evidence>
<dbReference type="InterPro" id="IPR000719">
    <property type="entry name" value="Prot_kinase_dom"/>
</dbReference>
<dbReference type="Pfam" id="PF00757">
    <property type="entry name" value="Furin-like"/>
    <property type="match status" value="1"/>
</dbReference>
<keyword evidence="3" id="KW-0597">Phosphoprotein</keyword>
<dbReference type="GO" id="GO:0005524">
    <property type="term" value="F:ATP binding"/>
    <property type="evidence" value="ECO:0007669"/>
    <property type="project" value="UniProtKB-KW"/>
</dbReference>
<dbReference type="SMART" id="SM00219">
    <property type="entry name" value="TyrKc"/>
    <property type="match status" value="1"/>
</dbReference>
<evidence type="ECO:0000256" key="9">
    <source>
        <dbReference type="ARBA" id="ARBA00022989"/>
    </source>
</evidence>
<gene>
    <name evidence="18" type="ORF">EmuJ_000075800</name>
</gene>
<feature type="transmembrane region" description="Helical" evidence="16">
    <location>
        <begin position="844"/>
        <end position="867"/>
    </location>
</feature>
<dbReference type="FunFam" id="1.10.510.10:FF:000027">
    <property type="entry name" value="Receptor protein-tyrosine kinase"/>
    <property type="match status" value="1"/>
</dbReference>
<evidence type="ECO:0000256" key="5">
    <source>
        <dbReference type="ARBA" id="ARBA00022692"/>
    </source>
</evidence>
<reference evidence="18" key="2">
    <citation type="submission" date="2015-11" db="EMBL/GenBank/DDBJ databases">
        <authorList>
            <person name="Zhang Y."/>
            <person name="Guo Z."/>
        </authorList>
    </citation>
    <scope>NUCLEOTIDE SEQUENCE</scope>
</reference>
<dbReference type="Gene3D" id="3.30.200.20">
    <property type="entry name" value="Phosphorylase Kinase, domain 1"/>
    <property type="match status" value="2"/>
</dbReference>
<dbReference type="InterPro" id="IPR011009">
    <property type="entry name" value="Kinase-like_dom_sf"/>
</dbReference>
<evidence type="ECO:0000256" key="14">
    <source>
        <dbReference type="ARBA" id="ARBA00051243"/>
    </source>
</evidence>
<keyword evidence="10 16" id="KW-0472">Membrane</keyword>
<feature type="compositionally biased region" description="Basic and acidic residues" evidence="15">
    <location>
        <begin position="1334"/>
        <end position="1346"/>
    </location>
</feature>
<evidence type="ECO:0000256" key="3">
    <source>
        <dbReference type="ARBA" id="ARBA00022553"/>
    </source>
</evidence>
<keyword evidence="13" id="KW-0325">Glycoprotein</keyword>
<dbReference type="Proteomes" id="UP000017246">
    <property type="component" value="Unassembled WGS sequence"/>
</dbReference>
<dbReference type="InterPro" id="IPR050122">
    <property type="entry name" value="RTK"/>
</dbReference>
<dbReference type="SUPFAM" id="SSF56112">
    <property type="entry name" value="Protein kinase-like (PK-like)"/>
    <property type="match status" value="1"/>
</dbReference>
<reference evidence="18" key="1">
    <citation type="journal article" date="2013" name="Nature">
        <title>The genomes of four tapeworm species reveal adaptations to parasitism.</title>
        <authorList>
            <person name="Tsai I.J."/>
            <person name="Zarowiecki M."/>
            <person name="Holroyd N."/>
            <person name="Garciarrubio A."/>
            <person name="Sanchez-Flores A."/>
            <person name="Brooks K.L."/>
            <person name="Tracey A."/>
            <person name="Bobes R.J."/>
            <person name="Fragoso G."/>
            <person name="Sciutto E."/>
            <person name="Aslett M."/>
            <person name="Beasley H."/>
            <person name="Bennett H.M."/>
            <person name="Cai J."/>
            <person name="Camicia F."/>
            <person name="Clark R."/>
            <person name="Cucher M."/>
            <person name="De Silva N."/>
            <person name="Day T.A."/>
            <person name="Deplazes P."/>
            <person name="Estrada K."/>
            <person name="Fernandez C."/>
            <person name="Holland P.W."/>
            <person name="Hou J."/>
            <person name="Hu S."/>
            <person name="Huckvale T."/>
            <person name="Hung S.S."/>
            <person name="Kamenetzky L."/>
            <person name="Keane J.A."/>
            <person name="Kiss F."/>
            <person name="Koziol U."/>
            <person name="Lambert O."/>
            <person name="Liu K."/>
            <person name="Luo X."/>
            <person name="Luo Y."/>
            <person name="Macchiaroli N."/>
            <person name="Nichol S."/>
            <person name="Paps J."/>
            <person name="Parkinson J."/>
            <person name="Pouchkina-Stantcheva N."/>
            <person name="Riddiford N."/>
            <person name="Rosenzvit M."/>
            <person name="Salinas G."/>
            <person name="Wasmuth J.D."/>
            <person name="Zamanian M."/>
            <person name="Zheng Y."/>
            <person name="Cai X."/>
            <person name="Soberon X."/>
            <person name="Olson P.D."/>
            <person name="Laclette J.P."/>
            <person name="Brehm K."/>
            <person name="Berriman M."/>
            <person name="Garciarrubio A."/>
            <person name="Bobes R.J."/>
            <person name="Fragoso G."/>
            <person name="Sanchez-Flores A."/>
            <person name="Estrada K."/>
            <person name="Cevallos M.A."/>
            <person name="Morett E."/>
            <person name="Gonzalez V."/>
            <person name="Portillo T."/>
            <person name="Ochoa-Leyva A."/>
            <person name="Jose M.V."/>
            <person name="Sciutto E."/>
            <person name="Landa A."/>
            <person name="Jimenez L."/>
            <person name="Valdes V."/>
            <person name="Carrero J.C."/>
            <person name="Larralde C."/>
            <person name="Morales-Montor J."/>
            <person name="Limon-Lason J."/>
            <person name="Soberon X."/>
            <person name="Laclette J.P."/>
        </authorList>
    </citation>
    <scope>NUCLEOTIDE SEQUENCE [LARGE SCALE GENOMIC DNA]</scope>
</reference>
<keyword evidence="19" id="KW-1185">Reference proteome</keyword>
<dbReference type="EC" id="2.7.10.1" evidence="2"/>
<dbReference type="GO" id="GO:0022008">
    <property type="term" value="P:neurogenesis"/>
    <property type="evidence" value="ECO:0007669"/>
    <property type="project" value="TreeGrafter"/>
</dbReference>
<keyword evidence="6" id="KW-0547">Nucleotide-binding</keyword>
<dbReference type="GO" id="GO:0007169">
    <property type="term" value="P:cell surface receptor protein tyrosine kinase signaling pathway"/>
    <property type="evidence" value="ECO:0007669"/>
    <property type="project" value="TreeGrafter"/>
</dbReference>
<dbReference type="OMA" id="VCHSECL"/>
<dbReference type="eggNOG" id="KOG1025">
    <property type="taxonomic scope" value="Eukaryota"/>
</dbReference>
<protein>
    <recommendedName>
        <fullName evidence="2">receptor protein-tyrosine kinase</fullName>
        <ecNumber evidence="2">2.7.10.1</ecNumber>
    </recommendedName>
</protein>
<dbReference type="Gene3D" id="1.10.510.10">
    <property type="entry name" value="Transferase(Phosphotransferase) domain 1"/>
    <property type="match status" value="1"/>
</dbReference>
<dbReference type="PROSITE" id="PS00109">
    <property type="entry name" value="PROTEIN_KINASE_TYR"/>
    <property type="match status" value="1"/>
</dbReference>
<accession>A0A087VXU7</accession>
<evidence type="ECO:0000313" key="19">
    <source>
        <dbReference type="Proteomes" id="UP000017246"/>
    </source>
</evidence>
<dbReference type="OrthoDB" id="6219513at2759"/>
<dbReference type="PANTHER" id="PTHR24416:SF566">
    <property type="entry name" value="EPIDERMAL GROWTH FACTOR RECEPTOR"/>
    <property type="match status" value="1"/>
</dbReference>
<evidence type="ECO:0000256" key="8">
    <source>
        <dbReference type="ARBA" id="ARBA00022840"/>
    </source>
</evidence>
<feature type="domain" description="Protein kinase" evidence="17">
    <location>
        <begin position="917"/>
        <end position="1225"/>
    </location>
</feature>
<dbReference type="SUPFAM" id="SSF52058">
    <property type="entry name" value="L domain-like"/>
    <property type="match status" value="2"/>
</dbReference>
<dbReference type="InterPro" id="IPR020635">
    <property type="entry name" value="Tyr_kinase_cat_dom"/>
</dbReference>
<keyword evidence="9 16" id="KW-1133">Transmembrane helix</keyword>
<comment type="subcellular location">
    <subcellularLocation>
        <location evidence="1">Membrane</location>
        <topology evidence="1">Single-pass type I membrane protein</topology>
    </subcellularLocation>
</comment>
<name>A0A087VXU7_ECHMU</name>
<dbReference type="InterPro" id="IPR006211">
    <property type="entry name" value="Furin-like_Cys-rich_dom"/>
</dbReference>
<dbReference type="PRINTS" id="PR00109">
    <property type="entry name" value="TYRKINASE"/>
</dbReference>
<keyword evidence="11" id="KW-0829">Tyrosine-protein kinase</keyword>
<dbReference type="Pfam" id="PF01030">
    <property type="entry name" value="Recep_L_domain"/>
    <property type="match status" value="1"/>
</dbReference>
<keyword evidence="8" id="KW-0067">ATP-binding</keyword>
<evidence type="ECO:0000256" key="4">
    <source>
        <dbReference type="ARBA" id="ARBA00022679"/>
    </source>
</evidence>
<dbReference type="Gene3D" id="3.80.20.20">
    <property type="entry name" value="Receptor L-domain"/>
    <property type="match status" value="2"/>
</dbReference>
<keyword evidence="7" id="KW-0418">Kinase</keyword>
<dbReference type="SMART" id="SM00261">
    <property type="entry name" value="FU"/>
    <property type="match status" value="6"/>
</dbReference>
<evidence type="ECO:0000256" key="13">
    <source>
        <dbReference type="ARBA" id="ARBA00023180"/>
    </source>
</evidence>
<dbReference type="CDD" id="cd00064">
    <property type="entry name" value="FU"/>
    <property type="match status" value="4"/>
</dbReference>
<dbReference type="Gene3D" id="2.10.220.10">
    <property type="entry name" value="Hormone Receptor, Insulin-like Growth Factor Receptor 1, Chain A, domain 2"/>
    <property type="match status" value="4"/>
</dbReference>
<dbReference type="Pfam" id="PF07714">
    <property type="entry name" value="PK_Tyr_Ser-Thr"/>
    <property type="match status" value="1"/>
</dbReference>
<sequence length="1573" mass="175555">MNAKTLLAYYKRQYSQCTHIIGNLVLCNLKRLEDGSDPDLSFLNSIREVSGYVYIGNNEVKRIPLISLRIIRGRVPYHVGNVGDGALIVTRNAKNYTHGLEVLDLRSLAVIQEHNIIAWDNPMLCHFQYTVDCPQLFVDVKNQRRLSVSKENLISGSGCDYGNTTCHSACSENDEKGHCWGPEKNQCQLRSKCTKESTTYCRLDNPFERIKCDDACIGGCNGSTSNCWACRSKRNGDTCVSFCPPRHHVNPTTSRQELNPDFKYELHDICVRQCPEPLLKMDTVCVIECDFKTTIPVNGSCVPCAKTPCANHCEQKDIFGSRFPLMTSAAAKRMSQCVFYSGAIYINKDSFKVTLKRPGLQIEDLWNLHNIREIVGYIYLDLDASSPELRNLTFLENLYKVTTEFSDGVSLDQPLVIYHSKYLEFLGLKSLRYMDMTAYLEALPSLCYTSALEKILPVRTKGVKDPATCIREGHVCHSECLPEAGCWGPGPAMCAHCCTFEANGVCVSDCSEAPGFYLPPSSAVSTLTSKFRCRTLPLSMKQVAQMQEEEVLAAIRPAVKCARCHEECAESCTAPGPDQCLGECKHFKSGDTCVKRCSKEQYAEEKQKLCQPCNSKCLASLKSKFPPDDISACSGPGDYLGLGGCAFCYFVKKDKATSKYQCLDMKCPPKHFGNATSLTHLNLKKEEFPLVSVRAANADLQECVPCHPECEVCVGPGNHVSVCRKCRNWMYRSECVNACPPDDTYVPNATATEHLSEREKQMLERRECLRCHEQCAGGCTAYGPEFCNNCRYAKIMIDVQANKFICNSTCPPELYKMENTNLCLDEEQYEKMSGAKLARARNQALIAAGIVLLFLLIFSLVLSVLCFNYKAKRSRIKEALKSTYTNTKAPDMKDAKSSREPNMGRWEMINIDDLTFDDANNPIGRGAFGEVYRGKWRVPKRVLNQFNWARNTSLDVAIKVIRSAAPTAQGGAASNLGASGLDGNVSTVASSQLGANTIDRISARSNLQDMLTEAKVMASVQHKNCLPLIGVCLTRKMQCMVSMFVEEGSLDRYLRLHRDDLNSFTLLSWAEQIADGMAYLEERGIIHRDLAARNVLVQSRELVQITDFGLAKMLDTNNEDSVVVRTGRVPIRWLAIETLQAGIYSHKTDVWSYGVTLWEIFTFGKQPYENISTSEIKDHVMKGVRLSQPEICTLDTYMVMVQCWMEEHESRPTFLELMKCFHKYCQTPGRYLYIEGDEYAITRASPYTPSPAPWTEMKPLPSSFRGVPDGTLGPPNGTGCAFRFPEEHFFDDHQHHLLGETMGEGSGNPEAESLLPQRVGNDHHHHRRFFSHSNETRMRQSGRQERAPAAGGGASTNTSVVSTNLDSWPAGSGMGLNAAFPVLEHSRNQQQQPKYYNTAFLASGTYGPLVRPPSPPPAPPPLAQVERDDDLDTMGSGIKDAEINYLSTLEMSMDGVEGAGGGEQSLQPEDYLEPRASADGKKRSRGFNAVGNPDYLVDNQEYFQPAAFTEAMVNMASPRPFYPSFRLFLICSRSPFPACHPAPNRCLTAFIETCRRHTHQLTSLTCAKQLHFY</sequence>
<dbReference type="PANTHER" id="PTHR24416">
    <property type="entry name" value="TYROSINE-PROTEIN KINASE RECEPTOR"/>
    <property type="match status" value="1"/>
</dbReference>
<evidence type="ECO:0000259" key="17">
    <source>
        <dbReference type="PROSITE" id="PS50011"/>
    </source>
</evidence>
<dbReference type="InterPro" id="IPR006212">
    <property type="entry name" value="Furin_repeat"/>
</dbReference>
<dbReference type="GO" id="GO:0004714">
    <property type="term" value="F:transmembrane receptor protein tyrosine kinase activity"/>
    <property type="evidence" value="ECO:0007669"/>
    <property type="project" value="UniProtKB-EC"/>
</dbReference>
<evidence type="ECO:0000256" key="11">
    <source>
        <dbReference type="ARBA" id="ARBA00023137"/>
    </source>
</evidence>
<keyword evidence="4" id="KW-0808">Transferase</keyword>
<evidence type="ECO:0000256" key="15">
    <source>
        <dbReference type="SAM" id="MobiDB-lite"/>
    </source>
</evidence>
<dbReference type="GO" id="GO:0008284">
    <property type="term" value="P:positive regulation of cell population proliferation"/>
    <property type="evidence" value="ECO:0007669"/>
    <property type="project" value="TreeGrafter"/>
</dbReference>
<dbReference type="InterPro" id="IPR000494">
    <property type="entry name" value="Rcpt_L-dom"/>
</dbReference>
<dbReference type="InterPro" id="IPR001245">
    <property type="entry name" value="Ser-Thr/Tyr_kinase_cat_dom"/>
</dbReference>
<dbReference type="InterPro" id="IPR009030">
    <property type="entry name" value="Growth_fac_rcpt_cys_sf"/>
</dbReference>